<dbReference type="Proteomes" id="UP000512115">
    <property type="component" value="Chromosome"/>
</dbReference>
<evidence type="ECO:0000313" key="2">
    <source>
        <dbReference type="Proteomes" id="UP000512115"/>
    </source>
</evidence>
<dbReference type="RefSeq" id="WP_181475159.1">
    <property type="nucleotide sequence ID" value="NZ_CP056159.1"/>
</dbReference>
<reference evidence="1 2" key="1">
    <citation type="submission" date="2020-06" db="EMBL/GenBank/DDBJ databases">
        <title>REHAB project genomes.</title>
        <authorList>
            <person name="Shaw L.P."/>
        </authorList>
    </citation>
    <scope>NUCLEOTIDE SEQUENCE [LARGE SCALE GENOMIC DNA]</scope>
    <source>
        <strain evidence="1 2">RHBSTW-00814</strain>
    </source>
</reference>
<organism evidence="1 2">
    <name type="scientific">Escherichia marmotae</name>
    <dbReference type="NCBI Taxonomy" id="1499973"/>
    <lineage>
        <taxon>Bacteria</taxon>
        <taxon>Pseudomonadati</taxon>
        <taxon>Pseudomonadota</taxon>
        <taxon>Gammaproteobacteria</taxon>
        <taxon>Enterobacterales</taxon>
        <taxon>Enterobacteriaceae</taxon>
        <taxon>Escherichia</taxon>
    </lineage>
</organism>
<gene>
    <name evidence="1" type="ORF">HV284_09885</name>
</gene>
<sequence>MIFPWAPPLTGLLCELVWLFAAKLKAPRWLRTVDGAVFIDDLIQP</sequence>
<proteinExistence type="predicted"/>
<dbReference type="AlphaFoldDB" id="A0A7H9K3U0"/>
<protein>
    <submittedName>
        <fullName evidence="1">Uncharacterized protein</fullName>
    </submittedName>
</protein>
<name>A0A7H9K3U0_9ESCH</name>
<accession>A0A7H9K3U0</accession>
<evidence type="ECO:0000313" key="1">
    <source>
        <dbReference type="EMBL" id="QLU99576.1"/>
    </source>
</evidence>
<dbReference type="EMBL" id="CP056159">
    <property type="protein sequence ID" value="QLU99576.1"/>
    <property type="molecule type" value="Genomic_DNA"/>
</dbReference>